<dbReference type="OMA" id="RSMIDHA"/>
<dbReference type="CDD" id="cd03753">
    <property type="entry name" value="proteasome_alpha_type_5"/>
    <property type="match status" value="1"/>
</dbReference>
<name>A0A0L0DR56_THETB</name>
<dbReference type="GO" id="GO:0019773">
    <property type="term" value="C:proteasome core complex, alpha-subunit complex"/>
    <property type="evidence" value="ECO:0007669"/>
    <property type="project" value="UniProtKB-UniRule"/>
</dbReference>
<dbReference type="Proteomes" id="UP000054408">
    <property type="component" value="Unassembled WGS sequence"/>
</dbReference>
<dbReference type="Pfam" id="PF00227">
    <property type="entry name" value="Proteasome"/>
    <property type="match status" value="1"/>
</dbReference>
<dbReference type="AlphaFoldDB" id="A0A0L0DR56"/>
<evidence type="ECO:0000313" key="7">
    <source>
        <dbReference type="EMBL" id="KNC54755.1"/>
    </source>
</evidence>
<dbReference type="GO" id="GO:0005634">
    <property type="term" value="C:nucleus"/>
    <property type="evidence" value="ECO:0007669"/>
    <property type="project" value="UniProtKB-SubCell"/>
</dbReference>
<evidence type="ECO:0000256" key="5">
    <source>
        <dbReference type="RuleBase" id="RU000551"/>
    </source>
</evidence>
<dbReference type="SMART" id="SM00948">
    <property type="entry name" value="Proteasome_A_N"/>
    <property type="match status" value="1"/>
</dbReference>
<keyword evidence="2 4" id="KW-0647">Proteasome</keyword>
<keyword evidence="8" id="KW-1185">Reference proteome</keyword>
<dbReference type="PROSITE" id="PS51475">
    <property type="entry name" value="PROTEASOME_ALPHA_2"/>
    <property type="match status" value="1"/>
</dbReference>
<dbReference type="InterPro" id="IPR033812">
    <property type="entry name" value="Proteasome_alpha_type_5"/>
</dbReference>
<dbReference type="GO" id="GO:0005737">
    <property type="term" value="C:cytoplasm"/>
    <property type="evidence" value="ECO:0007669"/>
    <property type="project" value="UniProtKB-SubCell"/>
</dbReference>
<dbReference type="GeneID" id="25561351"/>
<evidence type="ECO:0000256" key="2">
    <source>
        <dbReference type="ARBA" id="ARBA00022942"/>
    </source>
</evidence>
<dbReference type="FunFam" id="3.60.20.10:FF:000054">
    <property type="entry name" value="Proteasome subunit alpha type"/>
    <property type="match status" value="1"/>
</dbReference>
<dbReference type="GO" id="GO:0043161">
    <property type="term" value="P:proteasome-mediated ubiquitin-dependent protein catabolic process"/>
    <property type="evidence" value="ECO:0007669"/>
    <property type="project" value="InterPro"/>
</dbReference>
<comment type="subunit">
    <text evidence="5">The 26S proteasome consists of a 20S proteasome core and two 19S regulatory subunits.</text>
</comment>
<dbReference type="eggNOG" id="KOG0176">
    <property type="taxonomic scope" value="Eukaryota"/>
</dbReference>
<organism evidence="7 8">
    <name type="scientific">Thecamonas trahens ATCC 50062</name>
    <dbReference type="NCBI Taxonomy" id="461836"/>
    <lineage>
        <taxon>Eukaryota</taxon>
        <taxon>Apusozoa</taxon>
        <taxon>Apusomonadida</taxon>
        <taxon>Apusomonadidae</taxon>
        <taxon>Thecamonas</taxon>
    </lineage>
</organism>
<gene>
    <name evidence="7" type="ORF">AMSG_01606</name>
</gene>
<keyword evidence="1 5" id="KW-0963">Cytoplasm</keyword>
<evidence type="ECO:0000313" key="8">
    <source>
        <dbReference type="Proteomes" id="UP000054408"/>
    </source>
</evidence>
<dbReference type="InterPro" id="IPR023332">
    <property type="entry name" value="Proteasome_alpha-type"/>
</dbReference>
<dbReference type="PROSITE" id="PS00388">
    <property type="entry name" value="PROTEASOME_ALPHA_1"/>
    <property type="match status" value="1"/>
</dbReference>
<comment type="subcellular location">
    <subcellularLocation>
        <location evidence="5">Cytoplasm</location>
    </subcellularLocation>
    <subcellularLocation>
        <location evidence="5">Nucleus</location>
    </subcellularLocation>
</comment>
<dbReference type="Gene3D" id="3.60.20.10">
    <property type="entry name" value="Glutamine Phosphoribosylpyrophosphate, subunit 1, domain 1"/>
    <property type="match status" value="1"/>
</dbReference>
<dbReference type="RefSeq" id="XP_013761655.1">
    <property type="nucleotide sequence ID" value="XM_013906201.1"/>
</dbReference>
<dbReference type="SUPFAM" id="SSF56235">
    <property type="entry name" value="N-terminal nucleophile aminohydrolases (Ntn hydrolases)"/>
    <property type="match status" value="1"/>
</dbReference>
<dbReference type="EMBL" id="GL349438">
    <property type="protein sequence ID" value="KNC54755.1"/>
    <property type="molecule type" value="Genomic_DNA"/>
</dbReference>
<evidence type="ECO:0000256" key="4">
    <source>
        <dbReference type="PROSITE-ProRule" id="PRU00808"/>
    </source>
</evidence>
<dbReference type="InterPro" id="IPR029055">
    <property type="entry name" value="Ntn_hydrolases_N"/>
</dbReference>
<feature type="domain" description="Proteasome alpha-type subunits" evidence="6">
    <location>
        <begin position="8"/>
        <end position="30"/>
    </location>
</feature>
<evidence type="ECO:0000256" key="3">
    <source>
        <dbReference type="ARBA" id="ARBA00023242"/>
    </source>
</evidence>
<dbReference type="NCBIfam" id="NF003075">
    <property type="entry name" value="PRK03996.1"/>
    <property type="match status" value="1"/>
</dbReference>
<dbReference type="STRING" id="461836.A0A0L0DR56"/>
<dbReference type="PANTHER" id="PTHR11599">
    <property type="entry name" value="PROTEASOME SUBUNIT ALPHA/BETA"/>
    <property type="match status" value="1"/>
</dbReference>
<keyword evidence="3 5" id="KW-0539">Nucleus</keyword>
<accession>A0A0L0DR56</accession>
<dbReference type="InterPro" id="IPR001353">
    <property type="entry name" value="Proteasome_sua/b"/>
</dbReference>
<dbReference type="OrthoDB" id="431557at2759"/>
<evidence type="ECO:0000259" key="6">
    <source>
        <dbReference type="PROSITE" id="PS00388"/>
    </source>
</evidence>
<dbReference type="InterPro" id="IPR050115">
    <property type="entry name" value="Proteasome_alpha"/>
</dbReference>
<reference evidence="7 8" key="1">
    <citation type="submission" date="2010-05" db="EMBL/GenBank/DDBJ databases">
        <title>The Genome Sequence of Thecamonas trahens ATCC 50062.</title>
        <authorList>
            <consortium name="The Broad Institute Genome Sequencing Platform"/>
            <person name="Russ C."/>
            <person name="Cuomo C."/>
            <person name="Shea T."/>
            <person name="Young S.K."/>
            <person name="Zeng Q."/>
            <person name="Koehrsen M."/>
            <person name="Haas B."/>
            <person name="Borodovsky M."/>
            <person name="Guigo R."/>
            <person name="Alvarado L."/>
            <person name="Berlin A."/>
            <person name="Bochicchio J."/>
            <person name="Borenstein D."/>
            <person name="Chapman S."/>
            <person name="Chen Z."/>
            <person name="Freedman E."/>
            <person name="Gellesch M."/>
            <person name="Goldberg J."/>
            <person name="Griggs A."/>
            <person name="Gujja S."/>
            <person name="Heilman E."/>
            <person name="Heiman D."/>
            <person name="Hepburn T."/>
            <person name="Howarth C."/>
            <person name="Jen D."/>
            <person name="Larson L."/>
            <person name="Mehta T."/>
            <person name="Park D."/>
            <person name="Pearson M."/>
            <person name="Roberts A."/>
            <person name="Saif S."/>
            <person name="Shenoy N."/>
            <person name="Sisk P."/>
            <person name="Stolte C."/>
            <person name="Sykes S."/>
            <person name="Thomson T."/>
            <person name="Walk T."/>
            <person name="White J."/>
            <person name="Yandava C."/>
            <person name="Burger G."/>
            <person name="Gray M.W."/>
            <person name="Holland P.W.H."/>
            <person name="King N."/>
            <person name="Lang F.B.F."/>
            <person name="Roger A.J."/>
            <person name="Ruiz-Trillo I."/>
            <person name="Lander E."/>
            <person name="Nusbaum C."/>
        </authorList>
    </citation>
    <scope>NUCLEOTIDE SEQUENCE [LARGE SCALE GENOMIC DNA]</scope>
    <source>
        <strain evidence="7 8">ATCC 50062</strain>
    </source>
</reference>
<dbReference type="InterPro" id="IPR000426">
    <property type="entry name" value="Proteasome_asu_N"/>
</dbReference>
<evidence type="ECO:0000256" key="1">
    <source>
        <dbReference type="ARBA" id="ARBA00022490"/>
    </source>
</evidence>
<sequence>MFLTRSEYDRGVNTFSPEGRLFQVEYAVQAIKLGSTVIGIQTPEGVVLAAEKRLSSPLLEPWSVEKIVEIDSHIGCGMSGLTGDGRTLVERARVETQSHRFTFNEPMSVLATTQAVCDVALSFGDRDAEDKPMSRPFGVALLFAGVDENGPVLYQTDPSGTFLQYKAVAIGAASEGANNHLEEQYNPEMTLEEAIRCALSILKQVMEDKISDINVEVGVVPVETGLYRIMDAEEIQGHLEAL</sequence>
<dbReference type="Pfam" id="PF10584">
    <property type="entry name" value="Proteasome_A_N"/>
    <property type="match status" value="1"/>
</dbReference>
<proteinExistence type="inferred from homology"/>
<protein>
    <recommendedName>
        <fullName evidence="5">Proteasome subunit alpha type</fullName>
    </recommendedName>
</protein>
<comment type="similarity">
    <text evidence="4 5">Belongs to the peptidase T1A family.</text>
</comment>